<reference evidence="2 3" key="1">
    <citation type="submission" date="2015-05" db="EMBL/GenBank/DDBJ databases">
        <title>Genome sequencing and analysis of members of genus Stenotrophomonas.</title>
        <authorList>
            <person name="Patil P.P."/>
            <person name="Midha S."/>
            <person name="Patil P.B."/>
        </authorList>
    </citation>
    <scope>NUCLEOTIDE SEQUENCE [LARGE SCALE GENOMIC DNA]</scope>
    <source>
        <strain evidence="2 3">DSM 12575</strain>
    </source>
</reference>
<accession>A0ABR5NKK3</accession>
<protein>
    <submittedName>
        <fullName evidence="2">Membrane protein</fullName>
    </submittedName>
</protein>
<comment type="caution">
    <text evidence="2">The sequence shown here is derived from an EMBL/GenBank/DDBJ whole genome shotgun (WGS) entry which is preliminary data.</text>
</comment>
<keyword evidence="1" id="KW-0812">Transmembrane</keyword>
<keyword evidence="1" id="KW-1133">Transmembrane helix</keyword>
<evidence type="ECO:0000313" key="2">
    <source>
        <dbReference type="EMBL" id="KRG58018.1"/>
    </source>
</evidence>
<evidence type="ECO:0000256" key="1">
    <source>
        <dbReference type="SAM" id="Phobius"/>
    </source>
</evidence>
<dbReference type="RefSeq" id="WP_055764296.1">
    <property type="nucleotide sequence ID" value="NZ_LDJG01000010.1"/>
</dbReference>
<feature type="transmembrane region" description="Helical" evidence="1">
    <location>
        <begin position="42"/>
        <end position="67"/>
    </location>
</feature>
<name>A0ABR5NKK3_9GAMM</name>
<keyword evidence="3" id="KW-1185">Reference proteome</keyword>
<sequence>MFLYYGISLVISMLALAAWTIVAVTHVPAYHGDGTGPDGVVILLYLSLWPVGLLLAHSAGLAWIVHARRPASILQGRQGLAVHGVLGTAFVLYALYLFHPG</sequence>
<dbReference type="EMBL" id="LDJG01000010">
    <property type="protein sequence ID" value="KRG58018.1"/>
    <property type="molecule type" value="Genomic_DNA"/>
</dbReference>
<dbReference type="Proteomes" id="UP000050902">
    <property type="component" value="Unassembled WGS sequence"/>
</dbReference>
<organism evidence="2 3">
    <name type="scientific">Stenotrophomonas nitritireducens</name>
    <dbReference type="NCBI Taxonomy" id="83617"/>
    <lineage>
        <taxon>Bacteria</taxon>
        <taxon>Pseudomonadati</taxon>
        <taxon>Pseudomonadota</taxon>
        <taxon>Gammaproteobacteria</taxon>
        <taxon>Lysobacterales</taxon>
        <taxon>Lysobacteraceae</taxon>
        <taxon>Stenotrophomonas</taxon>
    </lineage>
</organism>
<proteinExistence type="predicted"/>
<keyword evidence="1" id="KW-0472">Membrane</keyword>
<evidence type="ECO:0000313" key="3">
    <source>
        <dbReference type="Proteomes" id="UP000050902"/>
    </source>
</evidence>
<feature type="transmembrane region" description="Helical" evidence="1">
    <location>
        <begin position="7"/>
        <end position="30"/>
    </location>
</feature>
<feature type="transmembrane region" description="Helical" evidence="1">
    <location>
        <begin position="79"/>
        <end position="98"/>
    </location>
</feature>
<gene>
    <name evidence="2" type="ORF">ABB22_07710</name>
</gene>